<keyword evidence="17" id="KW-1185">Reference proteome</keyword>
<dbReference type="RefSeq" id="WP_250939256.1">
    <property type="nucleotide sequence ID" value="NZ_JAMLJK010000004.1"/>
</dbReference>
<gene>
    <name evidence="14" type="primary">dsbB</name>
    <name evidence="16" type="ORF">OQ287_11165</name>
</gene>
<dbReference type="EMBL" id="JAPIVE010000003">
    <property type="protein sequence ID" value="MCX2524799.1"/>
    <property type="molecule type" value="Genomic_DNA"/>
</dbReference>
<accession>A0AA41ZGE3</accession>
<dbReference type="InterPro" id="IPR003752">
    <property type="entry name" value="DiS_bond_form_DsbB/BdbC"/>
</dbReference>
<dbReference type="Proteomes" id="UP001165678">
    <property type="component" value="Unassembled WGS sequence"/>
</dbReference>
<keyword evidence="4 14" id="KW-1003">Cell membrane</keyword>
<feature type="transmembrane region" description="Helical" evidence="15">
    <location>
        <begin position="144"/>
        <end position="164"/>
    </location>
</feature>
<evidence type="ECO:0000313" key="16">
    <source>
        <dbReference type="EMBL" id="MCX2524799.1"/>
    </source>
</evidence>
<evidence type="ECO:0000256" key="15">
    <source>
        <dbReference type="SAM" id="Phobius"/>
    </source>
</evidence>
<comment type="caution">
    <text evidence="16">The sequence shown here is derived from an EMBL/GenBank/DDBJ whole genome shotgun (WGS) entry which is preliminary data.</text>
</comment>
<feature type="topological domain" description="Periplasmic" evidence="14">
    <location>
        <begin position="31"/>
        <end position="48"/>
    </location>
</feature>
<evidence type="ECO:0000256" key="6">
    <source>
        <dbReference type="ARBA" id="ARBA00022692"/>
    </source>
</evidence>
<keyword evidence="5" id="KW-0997">Cell inner membrane</keyword>
<protein>
    <recommendedName>
        <fullName evidence="14">Disulfide bond formation protein B</fullName>
    </recommendedName>
    <alternativeName>
        <fullName evidence="14">Disulfide oxidoreductase</fullName>
    </alternativeName>
</protein>
<dbReference type="AlphaFoldDB" id="A0AA41ZGE3"/>
<dbReference type="Pfam" id="PF02600">
    <property type="entry name" value="DsbB"/>
    <property type="match status" value="1"/>
</dbReference>
<evidence type="ECO:0000256" key="14">
    <source>
        <dbReference type="HAMAP-Rule" id="MF_00286"/>
    </source>
</evidence>
<dbReference type="GO" id="GO:0005886">
    <property type="term" value="C:plasma membrane"/>
    <property type="evidence" value="ECO:0007669"/>
    <property type="project" value="UniProtKB-SubCell"/>
</dbReference>
<proteinExistence type="inferred from homology"/>
<evidence type="ECO:0000256" key="2">
    <source>
        <dbReference type="ARBA" id="ARBA00008823"/>
    </source>
</evidence>
<feature type="transmembrane region" description="Helical" evidence="15">
    <location>
        <begin position="70"/>
        <end position="93"/>
    </location>
</feature>
<keyword evidence="6 14" id="KW-0812">Transmembrane</keyword>
<comment type="function">
    <text evidence="14">Required for disulfide bond formation in some periplasmic proteins. Acts by oxidizing the DsbA protein.</text>
</comment>
<keyword evidence="12 14" id="KW-0143">Chaperone</keyword>
<dbReference type="HAMAP" id="MF_00286">
    <property type="entry name" value="DsbB"/>
    <property type="match status" value="1"/>
</dbReference>
<keyword evidence="9 14" id="KW-0560">Oxidoreductase</keyword>
<dbReference type="PANTHER" id="PTHR36570:SF3">
    <property type="entry name" value="DISULFIDE BOND FORMATION PROTEIN B"/>
    <property type="match status" value="1"/>
</dbReference>
<evidence type="ECO:0000256" key="3">
    <source>
        <dbReference type="ARBA" id="ARBA00022448"/>
    </source>
</evidence>
<keyword evidence="11 14" id="KW-1015">Disulfide bond</keyword>
<feature type="transmembrane region" description="Helical" evidence="15">
    <location>
        <begin position="44"/>
        <end position="63"/>
    </location>
</feature>
<keyword evidence="8 14" id="KW-1133">Transmembrane helix</keyword>
<keyword evidence="3 14" id="KW-0813">Transport</keyword>
<evidence type="ECO:0000256" key="5">
    <source>
        <dbReference type="ARBA" id="ARBA00022519"/>
    </source>
</evidence>
<evidence type="ECO:0000256" key="11">
    <source>
        <dbReference type="ARBA" id="ARBA00023157"/>
    </source>
</evidence>
<feature type="topological domain" description="Cytoplasmic" evidence="14">
    <location>
        <begin position="1"/>
        <end position="13"/>
    </location>
</feature>
<dbReference type="Gene3D" id="1.20.1550.10">
    <property type="entry name" value="DsbB-like"/>
    <property type="match status" value="1"/>
</dbReference>
<evidence type="ECO:0000256" key="1">
    <source>
        <dbReference type="ARBA" id="ARBA00004429"/>
    </source>
</evidence>
<evidence type="ECO:0000256" key="13">
    <source>
        <dbReference type="ARBA" id="ARBA00023284"/>
    </source>
</evidence>
<evidence type="ECO:0000256" key="9">
    <source>
        <dbReference type="ARBA" id="ARBA00023002"/>
    </source>
</evidence>
<evidence type="ECO:0000256" key="8">
    <source>
        <dbReference type="ARBA" id="ARBA00022989"/>
    </source>
</evidence>
<dbReference type="GO" id="GO:0009055">
    <property type="term" value="F:electron transfer activity"/>
    <property type="evidence" value="ECO:0007669"/>
    <property type="project" value="UniProtKB-UniRule"/>
</dbReference>
<feature type="transmembrane region" description="Helical" evidence="15">
    <location>
        <begin position="12"/>
        <end position="32"/>
    </location>
</feature>
<organism evidence="16 17">
    <name type="scientific">Larsenimonas rhizosphaerae</name>
    <dbReference type="NCBI Taxonomy" id="2944682"/>
    <lineage>
        <taxon>Bacteria</taxon>
        <taxon>Pseudomonadati</taxon>
        <taxon>Pseudomonadota</taxon>
        <taxon>Gammaproteobacteria</taxon>
        <taxon>Oceanospirillales</taxon>
        <taxon>Halomonadaceae</taxon>
        <taxon>Larsenimonas</taxon>
    </lineage>
</organism>
<keyword evidence="10 14" id="KW-0472">Membrane</keyword>
<dbReference type="InterPro" id="IPR022920">
    <property type="entry name" value="Disulphide_bond_form_DsbB"/>
</dbReference>
<sequence length="171" mass="17991">MSSPIKAGTTRRECGLGAVFCALMLGAALIMQHGFGLDPCPLCIFQRVAVLVALIILCIGALHNPKGRGGAVYGGLALVSALVGAGIAGRHAWLQTLPPDQVPTCGPGLDYMMEVLPFWNVISQVLSGSGECAEVSFRWLGMTLPVWTLIGFTVLAVITLGIMVRSLRRAS</sequence>
<dbReference type="InterPro" id="IPR023380">
    <property type="entry name" value="DsbB-like_sf"/>
</dbReference>
<dbReference type="InterPro" id="IPR050183">
    <property type="entry name" value="DsbB"/>
</dbReference>
<dbReference type="GO" id="GO:0015035">
    <property type="term" value="F:protein-disulfide reductase activity"/>
    <property type="evidence" value="ECO:0007669"/>
    <property type="project" value="UniProtKB-UniRule"/>
</dbReference>
<dbReference type="SUPFAM" id="SSF158442">
    <property type="entry name" value="DsbB-like"/>
    <property type="match status" value="1"/>
</dbReference>
<dbReference type="GO" id="GO:0006457">
    <property type="term" value="P:protein folding"/>
    <property type="evidence" value="ECO:0007669"/>
    <property type="project" value="InterPro"/>
</dbReference>
<evidence type="ECO:0000256" key="7">
    <source>
        <dbReference type="ARBA" id="ARBA00022982"/>
    </source>
</evidence>
<feature type="disulfide bond" description="Redox-active" evidence="14">
    <location>
        <begin position="40"/>
        <end position="43"/>
    </location>
</feature>
<keyword evidence="13 14" id="KW-0676">Redox-active center</keyword>
<comment type="subcellular location">
    <subcellularLocation>
        <location evidence="1">Cell inner membrane</location>
        <topology evidence="1">Multi-pass membrane protein</topology>
    </subcellularLocation>
    <subcellularLocation>
        <location evidence="14">Cell membrane</location>
        <topology evidence="14">Multi-pass membrane protein</topology>
    </subcellularLocation>
</comment>
<evidence type="ECO:0000256" key="12">
    <source>
        <dbReference type="ARBA" id="ARBA00023186"/>
    </source>
</evidence>
<evidence type="ECO:0000256" key="10">
    <source>
        <dbReference type="ARBA" id="ARBA00023136"/>
    </source>
</evidence>
<evidence type="ECO:0000256" key="4">
    <source>
        <dbReference type="ARBA" id="ARBA00022475"/>
    </source>
</evidence>
<feature type="topological domain" description="Cytoplasmic" evidence="14">
    <location>
        <begin position="166"/>
        <end position="171"/>
    </location>
</feature>
<feature type="topological domain" description="Cytoplasmic" evidence="14">
    <location>
        <begin position="66"/>
        <end position="71"/>
    </location>
</feature>
<name>A0AA41ZGE3_9GAMM</name>
<evidence type="ECO:0000313" key="17">
    <source>
        <dbReference type="Proteomes" id="UP001165678"/>
    </source>
</evidence>
<keyword evidence="7 14" id="KW-0249">Electron transport</keyword>
<comment type="similarity">
    <text evidence="2 14">Belongs to the DsbB family.</text>
</comment>
<dbReference type="PANTHER" id="PTHR36570">
    <property type="entry name" value="DISULFIDE BOND FORMATION PROTEIN B"/>
    <property type="match status" value="1"/>
</dbReference>
<reference evidence="16" key="1">
    <citation type="submission" date="2022-11" db="EMBL/GenBank/DDBJ databases">
        <title>Larsenimonas rhizosphaerae sp. nov., isolated from a tidal mudflat.</title>
        <authorList>
            <person name="Lee S.D."/>
            <person name="Kim I.S."/>
        </authorList>
    </citation>
    <scope>NUCLEOTIDE SEQUENCE</scope>
    <source>
        <strain evidence="16">GH2-1</strain>
    </source>
</reference>
<comment type="caution">
    <text evidence="14">Lacks conserved residue(s) required for the propagation of feature annotation.</text>
</comment>